<keyword evidence="7" id="KW-1185">Reference proteome</keyword>
<sequence>MDSPSSRRNPENHNLLPYSPHNIPSPNSSCSSNNNGLIHHNQQLPPLSPTTPKSMLRSESTANYPTTFVQADSSSFKQVVQMLTGSSDTAKQASAIMTPTIITATKNNVGLSNNHHHMMPPMKTMQQQQQQPHQSGYKLYQRRNNNLNINPLVPSFPKPYSYPYPSPASGLVTNNHEVALSPSTLDFPSLVLSPVTPLIPDPFIRSGTAPSTGYTLYPNVGNKRSYLDLDPMAVAEEKAIQEKRFFLHPSPSTTPRGNEPLRLLPLFPTTFPRAEVVEGGAASSPSS</sequence>
<comment type="caution">
    <text evidence="6">The sequence shown here is derived from an EMBL/GenBank/DDBJ whole genome shotgun (WGS) entry which is preliminary data.</text>
</comment>
<dbReference type="EMBL" id="CAXHTB010000010">
    <property type="protein sequence ID" value="CAL0313910.1"/>
    <property type="molecule type" value="Genomic_DNA"/>
</dbReference>
<dbReference type="AlphaFoldDB" id="A0AAV1WWW7"/>
<gene>
    <name evidence="6" type="ORF">LLUT_LOCUS14970</name>
</gene>
<evidence type="ECO:0000256" key="4">
    <source>
        <dbReference type="SAM" id="MobiDB-lite"/>
    </source>
</evidence>
<name>A0AAV1WWW7_LUPLU</name>
<feature type="compositionally biased region" description="Polar residues" evidence="4">
    <location>
        <begin position="40"/>
        <end position="58"/>
    </location>
</feature>
<keyword evidence="3" id="KW-0539">Nucleus</keyword>
<keyword evidence="2" id="KW-0597">Phosphoprotein</keyword>
<dbReference type="PANTHER" id="PTHR33402">
    <property type="entry name" value="VQ MOTIF-CONTAINING PROTEIN 11-LIKE"/>
    <property type="match status" value="1"/>
</dbReference>
<feature type="compositionally biased region" description="Low complexity" evidence="4">
    <location>
        <begin position="17"/>
        <end position="35"/>
    </location>
</feature>
<dbReference type="InterPro" id="IPR039611">
    <property type="entry name" value="VQ_4/11/13/19/31/33"/>
</dbReference>
<evidence type="ECO:0000256" key="1">
    <source>
        <dbReference type="ARBA" id="ARBA00004123"/>
    </source>
</evidence>
<proteinExistence type="predicted"/>
<dbReference type="PANTHER" id="PTHR33402:SF16">
    <property type="entry name" value="VQ MOTIF-CONTAINING PROTEIN 13-RELATED"/>
    <property type="match status" value="1"/>
</dbReference>
<evidence type="ECO:0000313" key="6">
    <source>
        <dbReference type="EMBL" id="CAL0313910.1"/>
    </source>
</evidence>
<evidence type="ECO:0000259" key="5">
    <source>
        <dbReference type="Pfam" id="PF05678"/>
    </source>
</evidence>
<reference evidence="6 7" key="1">
    <citation type="submission" date="2024-03" db="EMBL/GenBank/DDBJ databases">
        <authorList>
            <person name="Martinez-Hernandez J."/>
        </authorList>
    </citation>
    <scope>NUCLEOTIDE SEQUENCE [LARGE SCALE GENOMIC DNA]</scope>
</reference>
<dbReference type="Pfam" id="PF05678">
    <property type="entry name" value="VQ"/>
    <property type="match status" value="1"/>
</dbReference>
<comment type="subcellular location">
    <subcellularLocation>
        <location evidence="1">Nucleus</location>
    </subcellularLocation>
</comment>
<feature type="region of interest" description="Disordered" evidence="4">
    <location>
        <begin position="1"/>
        <end position="58"/>
    </location>
</feature>
<organism evidence="6 7">
    <name type="scientific">Lupinus luteus</name>
    <name type="common">European yellow lupine</name>
    <dbReference type="NCBI Taxonomy" id="3873"/>
    <lineage>
        <taxon>Eukaryota</taxon>
        <taxon>Viridiplantae</taxon>
        <taxon>Streptophyta</taxon>
        <taxon>Embryophyta</taxon>
        <taxon>Tracheophyta</taxon>
        <taxon>Spermatophyta</taxon>
        <taxon>Magnoliopsida</taxon>
        <taxon>eudicotyledons</taxon>
        <taxon>Gunneridae</taxon>
        <taxon>Pentapetalae</taxon>
        <taxon>rosids</taxon>
        <taxon>fabids</taxon>
        <taxon>Fabales</taxon>
        <taxon>Fabaceae</taxon>
        <taxon>Papilionoideae</taxon>
        <taxon>50 kb inversion clade</taxon>
        <taxon>genistoids sensu lato</taxon>
        <taxon>core genistoids</taxon>
        <taxon>Genisteae</taxon>
        <taxon>Lupinus</taxon>
    </lineage>
</organism>
<feature type="domain" description="VQ" evidence="5">
    <location>
        <begin position="64"/>
        <end position="89"/>
    </location>
</feature>
<dbReference type="GO" id="GO:0005634">
    <property type="term" value="C:nucleus"/>
    <property type="evidence" value="ECO:0007669"/>
    <property type="project" value="UniProtKB-SubCell"/>
</dbReference>
<accession>A0AAV1WWW7</accession>
<dbReference type="InterPro" id="IPR008889">
    <property type="entry name" value="VQ"/>
</dbReference>
<evidence type="ECO:0000313" key="7">
    <source>
        <dbReference type="Proteomes" id="UP001497480"/>
    </source>
</evidence>
<evidence type="ECO:0000256" key="3">
    <source>
        <dbReference type="ARBA" id="ARBA00023242"/>
    </source>
</evidence>
<dbReference type="Proteomes" id="UP001497480">
    <property type="component" value="Unassembled WGS sequence"/>
</dbReference>
<evidence type="ECO:0000256" key="2">
    <source>
        <dbReference type="ARBA" id="ARBA00022553"/>
    </source>
</evidence>
<protein>
    <recommendedName>
        <fullName evidence="5">VQ domain-containing protein</fullName>
    </recommendedName>
</protein>